<proteinExistence type="predicted"/>
<dbReference type="AlphaFoldDB" id="A0A495PTH6"/>
<dbReference type="InterPro" id="IPR015996">
    <property type="entry name" value="UCP028451"/>
</dbReference>
<protein>
    <submittedName>
        <fullName evidence="1">Uncharacterized protein (TIGR02453 family)</fullName>
    </submittedName>
</protein>
<name>A0A495PTH6_9FLAO</name>
<keyword evidence="2" id="KW-1185">Reference proteome</keyword>
<dbReference type="PIRSF" id="PIRSF028451">
    <property type="entry name" value="UCP028451"/>
    <property type="match status" value="1"/>
</dbReference>
<comment type="caution">
    <text evidence="1">The sequence shown here is derived from an EMBL/GenBank/DDBJ whole genome shotgun (WGS) entry which is preliminary data.</text>
</comment>
<reference evidence="1 2" key="1">
    <citation type="submission" date="2018-10" db="EMBL/GenBank/DDBJ databases">
        <title>Genomic Encyclopedia of Archaeal and Bacterial Type Strains, Phase II (KMG-II): from individual species to whole genera.</title>
        <authorList>
            <person name="Goeker M."/>
        </authorList>
    </citation>
    <scope>NUCLEOTIDE SEQUENCE [LARGE SCALE GENOMIC DNA]</scope>
    <source>
        <strain evidence="1 2">DSM 19839</strain>
    </source>
</reference>
<dbReference type="InterPro" id="IPR012808">
    <property type="entry name" value="CHP02453"/>
</dbReference>
<accession>A0A495PTH6</accession>
<evidence type="ECO:0000313" key="2">
    <source>
        <dbReference type="Proteomes" id="UP000276282"/>
    </source>
</evidence>
<gene>
    <name evidence="1" type="ORF">BC962_1316</name>
</gene>
<dbReference type="PANTHER" id="PTHR36452:SF1">
    <property type="entry name" value="DUF2461 DOMAIN-CONTAINING PROTEIN"/>
    <property type="match status" value="1"/>
</dbReference>
<organism evidence="1 2">
    <name type="scientific">Gillisia mitskevichiae</name>
    <dbReference type="NCBI Taxonomy" id="270921"/>
    <lineage>
        <taxon>Bacteria</taxon>
        <taxon>Pseudomonadati</taxon>
        <taxon>Bacteroidota</taxon>
        <taxon>Flavobacteriia</taxon>
        <taxon>Flavobacteriales</taxon>
        <taxon>Flavobacteriaceae</taxon>
        <taxon>Gillisia</taxon>
    </lineage>
</organism>
<dbReference type="PANTHER" id="PTHR36452">
    <property type="entry name" value="CHROMOSOME 12, WHOLE GENOME SHOTGUN SEQUENCE"/>
    <property type="match status" value="1"/>
</dbReference>
<sequence>MSYFTDDFSEFFKELTVNNNTEWFHANKERYEKSVKEPFEAFVEKIIEEICILDTDYQITSKECIFRLHRDVRFSKDKSSYKLFSSAAISTNGRKNKSLPGMYIRFSPENITIMGRCYQPSSLQLHKIRAAISADTKGFRFLIDNEDFKEKFGSVRGEINKRIPKEFQSALKNEPLIANKQFYYGTTLPPETITNHNLDSLIMEYWKTMQPLNNFFNKAIL</sequence>
<dbReference type="EMBL" id="RBLG01000002">
    <property type="protein sequence ID" value="RKS53070.1"/>
    <property type="molecule type" value="Genomic_DNA"/>
</dbReference>
<dbReference type="Pfam" id="PF09365">
    <property type="entry name" value="DUF2461"/>
    <property type="match status" value="1"/>
</dbReference>
<evidence type="ECO:0000313" key="1">
    <source>
        <dbReference type="EMBL" id="RKS53070.1"/>
    </source>
</evidence>
<dbReference type="NCBIfam" id="TIGR02453">
    <property type="entry name" value="TIGR02453 family protein"/>
    <property type="match status" value="1"/>
</dbReference>
<dbReference type="RefSeq" id="WP_121345100.1">
    <property type="nucleotide sequence ID" value="NZ_RBLG01000002.1"/>
</dbReference>
<dbReference type="Proteomes" id="UP000276282">
    <property type="component" value="Unassembled WGS sequence"/>
</dbReference>
<dbReference type="OrthoDB" id="9794241at2"/>